<keyword evidence="6 13" id="KW-0548">Nucleotidyltransferase</keyword>
<dbReference type="Pfam" id="PF07733">
    <property type="entry name" value="DNA_pol3_alpha"/>
    <property type="match status" value="1"/>
</dbReference>
<feature type="compositionally biased region" description="Polar residues" evidence="11">
    <location>
        <begin position="1094"/>
        <end position="1104"/>
    </location>
</feature>
<dbReference type="InterPro" id="IPR004805">
    <property type="entry name" value="DnaE2/DnaE/PolC"/>
</dbReference>
<evidence type="ECO:0000256" key="8">
    <source>
        <dbReference type="ARBA" id="ARBA00022932"/>
    </source>
</evidence>
<evidence type="ECO:0000256" key="11">
    <source>
        <dbReference type="SAM" id="MobiDB-lite"/>
    </source>
</evidence>
<dbReference type="Gene3D" id="1.10.150.870">
    <property type="match status" value="1"/>
</dbReference>
<dbReference type="AlphaFoldDB" id="A0A9D1MBP2"/>
<comment type="similarity">
    <text evidence="2">Belongs to the DNA polymerase type-C family. DnaE subfamily.</text>
</comment>
<evidence type="ECO:0000256" key="9">
    <source>
        <dbReference type="ARBA" id="ARBA00025611"/>
    </source>
</evidence>
<dbReference type="InterPro" id="IPR004013">
    <property type="entry name" value="PHP_dom"/>
</dbReference>
<dbReference type="GO" id="GO:0008408">
    <property type="term" value="F:3'-5' exonuclease activity"/>
    <property type="evidence" value="ECO:0007669"/>
    <property type="project" value="InterPro"/>
</dbReference>
<dbReference type="NCBIfam" id="NF004226">
    <property type="entry name" value="PRK05673.1"/>
    <property type="match status" value="1"/>
</dbReference>
<organism evidence="13 14">
    <name type="scientific">Candidatus Ornithomonoglobus merdipullorum</name>
    <dbReference type="NCBI Taxonomy" id="2840895"/>
    <lineage>
        <taxon>Bacteria</taxon>
        <taxon>Bacillati</taxon>
        <taxon>Bacillota</taxon>
        <taxon>Clostridia</taxon>
        <taxon>Candidatus Ornithomonoglobus</taxon>
    </lineage>
</organism>
<evidence type="ECO:0000256" key="2">
    <source>
        <dbReference type="ARBA" id="ARBA00009496"/>
    </source>
</evidence>
<dbReference type="InterPro" id="IPR016195">
    <property type="entry name" value="Pol/histidinol_Pase-like"/>
</dbReference>
<evidence type="ECO:0000313" key="13">
    <source>
        <dbReference type="EMBL" id="HIU57225.1"/>
    </source>
</evidence>
<dbReference type="Gene3D" id="3.20.20.140">
    <property type="entry name" value="Metal-dependent hydrolases"/>
    <property type="match status" value="1"/>
</dbReference>
<dbReference type="PANTHER" id="PTHR32294">
    <property type="entry name" value="DNA POLYMERASE III SUBUNIT ALPHA"/>
    <property type="match status" value="1"/>
</dbReference>
<comment type="catalytic activity">
    <reaction evidence="10">
        <text>DNA(n) + a 2'-deoxyribonucleoside 5'-triphosphate = DNA(n+1) + diphosphate</text>
        <dbReference type="Rhea" id="RHEA:22508"/>
        <dbReference type="Rhea" id="RHEA-COMP:17339"/>
        <dbReference type="Rhea" id="RHEA-COMP:17340"/>
        <dbReference type="ChEBI" id="CHEBI:33019"/>
        <dbReference type="ChEBI" id="CHEBI:61560"/>
        <dbReference type="ChEBI" id="CHEBI:173112"/>
        <dbReference type="EC" id="2.7.7.7"/>
    </reaction>
</comment>
<dbReference type="NCBIfam" id="NF005298">
    <property type="entry name" value="PRK06826.1"/>
    <property type="match status" value="1"/>
</dbReference>
<sequence>MAFCHLHTHTEYSLLDGEASIKKLVARLKELGMESCAITDHGMMYGVVDFYRECRANGIKPVIGCEVYVAPGSRLGRVYGVDNKYSHLILLAENETGYKNLIYLVSMGCIEGYYYKPRVDKDLLHCHSEGIIALSACLAGEIPKALVNGDYAGAKKAAQEYVDIFGKDNFFIELQDHGLAEQKRIIPELIRLSEELGLGTVATNDIHYLTAEDAFYQDVLMCLQMEKKIGDEDRMRFETNEFYLKSEAQMRELFSYIPEALDNTVKIAERCNVDFDFSTRHLPKFDVPDGRDAFEYLHSLCFEGLDRCYEEVTDELRERLEYELGVIKRMGFIDYFLIVRDFIHFAKTHGVSVGPGRGSAAGSLVSYTLGITSIDPIKYSLIFERFLNPERVSMPDIDIDFEPEGRQKVIDYVVKKYGAENVAQIVTFGTMKARLAIRDVGRALDMPLADVDRVAKLVPATLNITIDDALKTPEFRALYDSDPQVKRLVDTSRVLEGLPRHASTHAAGVVITGEPIVNYVPLMLNKDNFITTQFPKDTVESLGLLKMDFLGLRNLTVISSALRIIKETRDIDIDIEKIDYDRPEVFELISSGNTDGVFQLESSGMQSFMTELKPDSLEDIIAGVSLYRPGPMDQIPRYIHNKRNPQDVTYKHPLLEPILDVTYGCMVYQEQVLEIVRVLAGYSLGKADQLRRVISKKKADQMKIERRNFIYGNEDGSIPGCIKNGIDEETAVSIFDEINDFANYAFNKSHAAAYAFVAYQTAYLKTFYPVEYMAALISTIEETDKINHYIINCKEMGIDRLPPDVNRSRLGFTVENGAIRFGLAAVKNVGKAFIEHLLEERDRNGEFKTFSDFADRMSGTEMNKRAVEGLIMCGAFDSMGIKRSQLMQVYERAINDSAAEAKGNIAGQMSLFDEVEEKPEISFPDIPEFPKRELLRMEKQSIGMYFSGHPMDEYTLRLKNLGAHTTSDVNESVIKNEEGEFVHSGTGFHDGDRVVIGGIIEARKNKITKNKSQMAFVTIEDAFGSVECLVFPKVLMRYSGLMSVGNTVLVSGTLSIREDETPKLLVNEAELLDEALERGSIPEPRGKRRYPAPEQQSGSAGSNSPKLFIRLETKSSETLEAVSEALAPFRGDVEVRLYFTDTKKQARAPRELYFNGSASAVRELKYEFGEENVVFKDGVG</sequence>
<dbReference type="InterPro" id="IPR041931">
    <property type="entry name" value="DNA_pol3_alpha_thumb_dom"/>
</dbReference>
<evidence type="ECO:0000259" key="12">
    <source>
        <dbReference type="SMART" id="SM00481"/>
    </source>
</evidence>
<keyword evidence="5 13" id="KW-0808">Transferase</keyword>
<comment type="caution">
    <text evidence="13">The sequence shown here is derived from an EMBL/GenBank/DDBJ whole genome shotgun (WGS) entry which is preliminary data.</text>
</comment>
<keyword evidence="8" id="KW-0239">DNA-directed DNA polymerase</keyword>
<dbReference type="PANTHER" id="PTHR32294:SF0">
    <property type="entry name" value="DNA POLYMERASE III SUBUNIT ALPHA"/>
    <property type="match status" value="1"/>
</dbReference>
<feature type="region of interest" description="Disordered" evidence="11">
    <location>
        <begin position="1076"/>
        <end position="1104"/>
    </location>
</feature>
<name>A0A9D1MBP2_9FIRM</name>
<evidence type="ECO:0000256" key="5">
    <source>
        <dbReference type="ARBA" id="ARBA00022679"/>
    </source>
</evidence>
<evidence type="ECO:0000313" key="14">
    <source>
        <dbReference type="Proteomes" id="UP000824109"/>
    </source>
</evidence>
<dbReference type="NCBIfam" id="TIGR00594">
    <property type="entry name" value="polc"/>
    <property type="match status" value="1"/>
</dbReference>
<keyword evidence="7" id="KW-0235">DNA replication</keyword>
<dbReference type="Pfam" id="PF01336">
    <property type="entry name" value="tRNA_anti-codon"/>
    <property type="match status" value="1"/>
</dbReference>
<reference evidence="13" key="1">
    <citation type="submission" date="2020-10" db="EMBL/GenBank/DDBJ databases">
        <authorList>
            <person name="Gilroy R."/>
        </authorList>
    </citation>
    <scope>NUCLEOTIDE SEQUENCE</scope>
    <source>
        <strain evidence="13">USAMLcec3-3695</strain>
    </source>
</reference>
<dbReference type="GO" id="GO:0003676">
    <property type="term" value="F:nucleic acid binding"/>
    <property type="evidence" value="ECO:0007669"/>
    <property type="project" value="InterPro"/>
</dbReference>
<dbReference type="GO" id="GO:0005737">
    <property type="term" value="C:cytoplasm"/>
    <property type="evidence" value="ECO:0007669"/>
    <property type="project" value="UniProtKB-SubCell"/>
</dbReference>
<reference evidence="13" key="2">
    <citation type="journal article" date="2021" name="PeerJ">
        <title>Extensive microbial diversity within the chicken gut microbiome revealed by metagenomics and culture.</title>
        <authorList>
            <person name="Gilroy R."/>
            <person name="Ravi A."/>
            <person name="Getino M."/>
            <person name="Pursley I."/>
            <person name="Horton D.L."/>
            <person name="Alikhan N.F."/>
            <person name="Baker D."/>
            <person name="Gharbi K."/>
            <person name="Hall N."/>
            <person name="Watson M."/>
            <person name="Adriaenssens E.M."/>
            <person name="Foster-Nyarko E."/>
            <person name="Jarju S."/>
            <person name="Secka A."/>
            <person name="Antonio M."/>
            <person name="Oren A."/>
            <person name="Chaudhuri R.R."/>
            <person name="La Ragione R."/>
            <person name="Hildebrand F."/>
            <person name="Pallen M.J."/>
        </authorList>
    </citation>
    <scope>NUCLEOTIDE SEQUENCE</scope>
    <source>
        <strain evidence="13">USAMLcec3-3695</strain>
    </source>
</reference>
<dbReference type="Proteomes" id="UP000824109">
    <property type="component" value="Unassembled WGS sequence"/>
</dbReference>
<dbReference type="InterPro" id="IPR029460">
    <property type="entry name" value="DNAPol_HHH"/>
</dbReference>
<evidence type="ECO:0000256" key="6">
    <source>
        <dbReference type="ARBA" id="ARBA00022695"/>
    </source>
</evidence>
<dbReference type="Gene3D" id="1.10.10.1600">
    <property type="entry name" value="Bacterial DNA polymerase III alpha subunit, thumb domain"/>
    <property type="match status" value="1"/>
</dbReference>
<dbReference type="CDD" id="cd12113">
    <property type="entry name" value="PHP_PolIIIA_DnaE3"/>
    <property type="match status" value="1"/>
</dbReference>
<dbReference type="Pfam" id="PF17657">
    <property type="entry name" value="DNA_pol3_finger"/>
    <property type="match status" value="1"/>
</dbReference>
<dbReference type="CDD" id="cd04485">
    <property type="entry name" value="DnaE_OBF"/>
    <property type="match status" value="1"/>
</dbReference>
<evidence type="ECO:0000256" key="4">
    <source>
        <dbReference type="ARBA" id="ARBA00019114"/>
    </source>
</evidence>
<dbReference type="GO" id="GO:0003887">
    <property type="term" value="F:DNA-directed DNA polymerase activity"/>
    <property type="evidence" value="ECO:0007669"/>
    <property type="project" value="UniProtKB-KW"/>
</dbReference>
<comment type="subcellular location">
    <subcellularLocation>
        <location evidence="1">Cytoplasm</location>
    </subcellularLocation>
</comment>
<dbReference type="GO" id="GO:0006260">
    <property type="term" value="P:DNA replication"/>
    <property type="evidence" value="ECO:0007669"/>
    <property type="project" value="UniProtKB-KW"/>
</dbReference>
<dbReference type="InterPro" id="IPR004365">
    <property type="entry name" value="NA-bd_OB_tRNA"/>
</dbReference>
<feature type="domain" description="Polymerase/histidinol phosphatase N-terminal" evidence="12">
    <location>
        <begin position="4"/>
        <end position="71"/>
    </location>
</feature>
<gene>
    <name evidence="13" type="ORF">IAA61_05365</name>
</gene>
<dbReference type="SUPFAM" id="SSF89550">
    <property type="entry name" value="PHP domain-like"/>
    <property type="match status" value="1"/>
</dbReference>
<evidence type="ECO:0000256" key="7">
    <source>
        <dbReference type="ARBA" id="ARBA00022705"/>
    </source>
</evidence>
<dbReference type="InterPro" id="IPR011708">
    <property type="entry name" value="DNA_pol3_alpha_NTPase_dom"/>
</dbReference>
<accession>A0A9D1MBP2</accession>
<dbReference type="Pfam" id="PF02811">
    <property type="entry name" value="PHP"/>
    <property type="match status" value="1"/>
</dbReference>
<dbReference type="EMBL" id="DVNB01000054">
    <property type="protein sequence ID" value="HIU57225.1"/>
    <property type="molecule type" value="Genomic_DNA"/>
</dbReference>
<dbReference type="SMART" id="SM00481">
    <property type="entry name" value="POLIIIAc"/>
    <property type="match status" value="1"/>
</dbReference>
<dbReference type="Pfam" id="PF14579">
    <property type="entry name" value="HHH_6"/>
    <property type="match status" value="1"/>
</dbReference>
<comment type="function">
    <text evidence="9">DNA polymerase III is a complex, multichain enzyme responsible for most of the replicative synthesis in bacteria. This DNA polymerase also exhibits 3' to 5' exonuclease activity. The alpha chain is the DNA polymerase.</text>
</comment>
<proteinExistence type="inferred from homology"/>
<evidence type="ECO:0000256" key="1">
    <source>
        <dbReference type="ARBA" id="ARBA00004496"/>
    </source>
</evidence>
<protein>
    <recommendedName>
        <fullName evidence="4">DNA polymerase III subunit alpha</fullName>
        <ecNumber evidence="3">2.7.7.7</ecNumber>
    </recommendedName>
</protein>
<dbReference type="InterPro" id="IPR040982">
    <property type="entry name" value="DNA_pol3_finger"/>
</dbReference>
<dbReference type="EC" id="2.7.7.7" evidence="3"/>
<evidence type="ECO:0000256" key="10">
    <source>
        <dbReference type="ARBA" id="ARBA00049244"/>
    </source>
</evidence>
<dbReference type="InterPro" id="IPR003141">
    <property type="entry name" value="Pol/His_phosphatase_N"/>
</dbReference>
<evidence type="ECO:0000256" key="3">
    <source>
        <dbReference type="ARBA" id="ARBA00012417"/>
    </source>
</evidence>